<dbReference type="PANTHER" id="PTHR10845">
    <property type="entry name" value="REGULATOR OF G PROTEIN SIGNALING"/>
    <property type="match status" value="1"/>
</dbReference>
<dbReference type="CDD" id="cd07440">
    <property type="entry name" value="RGS"/>
    <property type="match status" value="1"/>
</dbReference>
<dbReference type="EMBL" id="JNVN01003271">
    <property type="protein sequence ID" value="KHJ31083.1"/>
    <property type="molecule type" value="Genomic_DNA"/>
</dbReference>
<dbReference type="PANTHER" id="PTHR10845:SF267">
    <property type="entry name" value="REGULATOR OF G PROTEIN SIGNALING DOMAIN PROTEIN (AFU_ORTHOLOGUE AFUA_6G06860)"/>
    <property type="match status" value="1"/>
</dbReference>
<dbReference type="Proteomes" id="UP000030854">
    <property type="component" value="Unassembled WGS sequence"/>
</dbReference>
<proteinExistence type="predicted"/>
<dbReference type="OMA" id="WTSCESA"/>
<dbReference type="SMART" id="SM00315">
    <property type="entry name" value="RGS"/>
    <property type="match status" value="1"/>
</dbReference>
<evidence type="ECO:0000256" key="1">
    <source>
        <dbReference type="SAM" id="MobiDB-lite"/>
    </source>
</evidence>
<evidence type="ECO:0000313" key="3">
    <source>
        <dbReference type="EMBL" id="KHJ31083.1"/>
    </source>
</evidence>
<dbReference type="Pfam" id="PF00615">
    <property type="entry name" value="RGS"/>
    <property type="match status" value="1"/>
</dbReference>
<organism evidence="3 4">
    <name type="scientific">Uncinula necator</name>
    <name type="common">Grape powdery mildew</name>
    <dbReference type="NCBI Taxonomy" id="52586"/>
    <lineage>
        <taxon>Eukaryota</taxon>
        <taxon>Fungi</taxon>
        <taxon>Dikarya</taxon>
        <taxon>Ascomycota</taxon>
        <taxon>Pezizomycotina</taxon>
        <taxon>Leotiomycetes</taxon>
        <taxon>Erysiphales</taxon>
        <taxon>Erysiphaceae</taxon>
        <taxon>Erysiphe</taxon>
    </lineage>
</organism>
<sequence>MKYLRSPMHRTKRRIPSFQFKKSSNTAPSPPQSPPFLSSWNPDDERGFMSKSNGHGRSLSLQIPTVTFQSPRQPTLQEILSNSAPSPWTLSAFMAYLSQNHCLETLEFTMDAAKYEKQYHAMVTPLNLQPNNNTPSLEIEYVQKLWTKLIDAYIRPNGAREVNLPSDVRDKLLSLPCETTSPDPSELVKAVKITYELMDQSVLMPFLSSVTLSQTSERPHSAWPCETTPSSAFSSSERFSQRFPSSPRCRRNSHHMLSAESNVSLISAISQRPSHHPCRSGFRISNFIFGGSPLVSVTSEASDSSTDDEGSNICDLVTPPTTPSTATSGWKKMGAKLYNRKKIRSHRPSASVGHLSVPFTPESCKRSPSSPASIKSLGYITTPVEEEEKQLVIINEGK</sequence>
<comment type="caution">
    <text evidence="3">The sequence shown here is derived from an EMBL/GenBank/DDBJ whole genome shotgun (WGS) entry which is preliminary data.</text>
</comment>
<reference evidence="3 4" key="1">
    <citation type="journal article" date="2014" name="BMC Genomics">
        <title>Adaptive genomic structural variation in the grape powdery mildew pathogen, Erysiphe necator.</title>
        <authorList>
            <person name="Jones L."/>
            <person name="Riaz S."/>
            <person name="Morales-Cruz A."/>
            <person name="Amrine K.C."/>
            <person name="McGuire B."/>
            <person name="Gubler W.D."/>
            <person name="Walker M.A."/>
            <person name="Cantu D."/>
        </authorList>
    </citation>
    <scope>NUCLEOTIDE SEQUENCE [LARGE SCALE GENOMIC DNA]</scope>
    <source>
        <strain evidence="4">c</strain>
    </source>
</reference>
<feature type="region of interest" description="Disordered" evidence="1">
    <location>
        <begin position="1"/>
        <end position="55"/>
    </location>
</feature>
<accession>A0A0B1NYM6</accession>
<evidence type="ECO:0000313" key="4">
    <source>
        <dbReference type="Proteomes" id="UP000030854"/>
    </source>
</evidence>
<dbReference type="SUPFAM" id="SSF48097">
    <property type="entry name" value="Regulator of G-protein signaling, RGS"/>
    <property type="match status" value="1"/>
</dbReference>
<keyword evidence="4" id="KW-1185">Reference proteome</keyword>
<feature type="domain" description="RGS" evidence="2">
    <location>
        <begin position="93"/>
        <end position="209"/>
    </location>
</feature>
<name>A0A0B1NYM6_UNCNE</name>
<gene>
    <name evidence="3" type="ORF">EV44_g2362</name>
</gene>
<dbReference type="InterPro" id="IPR036305">
    <property type="entry name" value="RGS_sf"/>
</dbReference>
<dbReference type="PROSITE" id="PS50132">
    <property type="entry name" value="RGS"/>
    <property type="match status" value="1"/>
</dbReference>
<dbReference type="AlphaFoldDB" id="A0A0B1NYM6"/>
<dbReference type="HOGENOM" id="CLU_037891_0_1_1"/>
<evidence type="ECO:0000259" key="2">
    <source>
        <dbReference type="PROSITE" id="PS50132"/>
    </source>
</evidence>
<dbReference type="InterPro" id="IPR044926">
    <property type="entry name" value="RGS_subdomain_2"/>
</dbReference>
<dbReference type="Gene3D" id="1.10.167.10">
    <property type="entry name" value="Regulator of G-protein Signalling 4, domain 2"/>
    <property type="match status" value="1"/>
</dbReference>
<dbReference type="InterPro" id="IPR016137">
    <property type="entry name" value="RGS"/>
</dbReference>
<protein>
    <submittedName>
        <fullName evidence="3">Putative regulator of g protein signaling domain protein</fullName>
    </submittedName>
</protein>